<accession>A0AAV4XQR9</accession>
<gene>
    <name evidence="1" type="ORF">CEXT_120131</name>
</gene>
<name>A0AAV4XQR9_CAEEX</name>
<evidence type="ECO:0000313" key="2">
    <source>
        <dbReference type="Proteomes" id="UP001054945"/>
    </source>
</evidence>
<protein>
    <submittedName>
        <fullName evidence="1">Uncharacterized protein</fullName>
    </submittedName>
</protein>
<comment type="caution">
    <text evidence="1">The sequence shown here is derived from an EMBL/GenBank/DDBJ whole genome shotgun (WGS) entry which is preliminary data.</text>
</comment>
<proteinExistence type="predicted"/>
<organism evidence="1 2">
    <name type="scientific">Caerostris extrusa</name>
    <name type="common">Bark spider</name>
    <name type="synonym">Caerostris bankana</name>
    <dbReference type="NCBI Taxonomy" id="172846"/>
    <lineage>
        <taxon>Eukaryota</taxon>
        <taxon>Metazoa</taxon>
        <taxon>Ecdysozoa</taxon>
        <taxon>Arthropoda</taxon>
        <taxon>Chelicerata</taxon>
        <taxon>Arachnida</taxon>
        <taxon>Araneae</taxon>
        <taxon>Araneomorphae</taxon>
        <taxon>Entelegynae</taxon>
        <taxon>Araneoidea</taxon>
        <taxon>Araneidae</taxon>
        <taxon>Caerostris</taxon>
    </lineage>
</organism>
<dbReference type="EMBL" id="BPLR01018057">
    <property type="protein sequence ID" value="GIY96515.1"/>
    <property type="molecule type" value="Genomic_DNA"/>
</dbReference>
<reference evidence="1 2" key="1">
    <citation type="submission" date="2021-06" db="EMBL/GenBank/DDBJ databases">
        <title>Caerostris extrusa draft genome.</title>
        <authorList>
            <person name="Kono N."/>
            <person name="Arakawa K."/>
        </authorList>
    </citation>
    <scope>NUCLEOTIDE SEQUENCE [LARGE SCALE GENOMIC DNA]</scope>
</reference>
<dbReference type="AlphaFoldDB" id="A0AAV4XQR9"/>
<dbReference type="Proteomes" id="UP001054945">
    <property type="component" value="Unassembled WGS sequence"/>
</dbReference>
<evidence type="ECO:0000313" key="1">
    <source>
        <dbReference type="EMBL" id="GIY96515.1"/>
    </source>
</evidence>
<sequence length="94" mass="10347">MFQHPRDVATSALVWGDVAPQRYHHERMLWEGVILGESSSDSSEVSCLFGKGEEAILTSMMGSSNSADIWVGVPENCIVFPLGVLFPPFFCLEV</sequence>
<keyword evidence="2" id="KW-1185">Reference proteome</keyword>